<gene>
    <name evidence="2" type="ORF">I5731_19545</name>
</gene>
<dbReference type="EMBL" id="JADZLT010000056">
    <property type="protein sequence ID" value="MBH0240022.1"/>
    <property type="molecule type" value="Genomic_DNA"/>
</dbReference>
<feature type="region of interest" description="Disordered" evidence="1">
    <location>
        <begin position="210"/>
        <end position="232"/>
    </location>
</feature>
<keyword evidence="3" id="KW-1185">Reference proteome</keyword>
<evidence type="ECO:0000256" key="1">
    <source>
        <dbReference type="SAM" id="MobiDB-lite"/>
    </source>
</evidence>
<protein>
    <submittedName>
        <fullName evidence="2">Uncharacterized protein</fullName>
    </submittedName>
</protein>
<sequence length="473" mass="53707">MATLSTRDVAEDGLNAWRNGLLEATGHFSQLAKLDWPKLCEIELFPGSRLGDRIIVVPEKYLPPENMRRISSRQRDPLLGDALVAGVLSDAVASQREESMRRALLVLGLPHDGKRGDQGLGPSSWLTTTGIILRTIKHLFAMAPPSLGNIWQLEKHLPASIPLISRCERTRANINTIFRRLRLGAGRGLIPDLAKIQYPPKLQVNAIEGSHKEKSDNQQTAPQISSRSKSTDEQKHFDDRFVVSIIRRAKWIFENTAEQLIACWLLLEQLENNYPELTDEQLKLRKNRFISDFRWKRDTFQKMPFLIKQRINRQSYEFSDQWPPPNLSSLLLIIGVIQALSFTLDAFCTAARHNEIAGAEHNTASIAKDRMRGVLRKTERAFGGRARDWPLHPLATRALDLQEKLASVIRPEGQSHLWVQLQDHKGSGRGGPMANMRSQWSPQSNTWVSRVFATGVLTLIAGDIHWCGWWPWQ</sequence>
<evidence type="ECO:0000313" key="3">
    <source>
        <dbReference type="Proteomes" id="UP000631694"/>
    </source>
</evidence>
<proteinExistence type="predicted"/>
<organism evidence="2 3">
    <name type="scientific">Methylobrevis albus</name>
    <dbReference type="NCBI Taxonomy" id="2793297"/>
    <lineage>
        <taxon>Bacteria</taxon>
        <taxon>Pseudomonadati</taxon>
        <taxon>Pseudomonadota</taxon>
        <taxon>Alphaproteobacteria</taxon>
        <taxon>Hyphomicrobiales</taxon>
        <taxon>Pleomorphomonadaceae</taxon>
        <taxon>Methylobrevis</taxon>
    </lineage>
</organism>
<comment type="caution">
    <text evidence="2">The sequence shown here is derived from an EMBL/GenBank/DDBJ whole genome shotgun (WGS) entry which is preliminary data.</text>
</comment>
<dbReference type="Proteomes" id="UP000631694">
    <property type="component" value="Unassembled WGS sequence"/>
</dbReference>
<feature type="compositionally biased region" description="Polar residues" evidence="1">
    <location>
        <begin position="217"/>
        <end position="228"/>
    </location>
</feature>
<dbReference type="RefSeq" id="WP_197313083.1">
    <property type="nucleotide sequence ID" value="NZ_JADZLT010000056.1"/>
</dbReference>
<evidence type="ECO:0000313" key="2">
    <source>
        <dbReference type="EMBL" id="MBH0240022.1"/>
    </source>
</evidence>
<dbReference type="AlphaFoldDB" id="A0A931N039"/>
<accession>A0A931N039</accession>
<name>A0A931N039_9HYPH</name>
<reference evidence="2" key="1">
    <citation type="submission" date="2020-12" db="EMBL/GenBank/DDBJ databases">
        <title>Methylobrevis albus sp. nov., isolated from fresh water lack sediment.</title>
        <authorList>
            <person name="Zou Q."/>
        </authorList>
    </citation>
    <scope>NUCLEOTIDE SEQUENCE</scope>
    <source>
        <strain evidence="2">L22</strain>
    </source>
</reference>